<evidence type="ECO:0000313" key="2">
    <source>
        <dbReference type="EMBL" id="PSR31038.1"/>
    </source>
</evidence>
<evidence type="ECO:0000313" key="3">
    <source>
        <dbReference type="Proteomes" id="UP000242699"/>
    </source>
</evidence>
<dbReference type="PANTHER" id="PTHR11803:SF39">
    <property type="entry name" value="2-IMINOBUTANOATE_2-IMINOPROPANOATE DEAMINASE"/>
    <property type="match status" value="1"/>
</dbReference>
<dbReference type="SUPFAM" id="SSF55298">
    <property type="entry name" value="YjgF-like"/>
    <property type="match status" value="1"/>
</dbReference>
<dbReference type="InterPro" id="IPR006175">
    <property type="entry name" value="YjgF/YER057c/UK114"/>
</dbReference>
<gene>
    <name evidence="2" type="ORF">C7B43_03805</name>
</gene>
<dbReference type="FunFam" id="3.30.1330.40:FF:000001">
    <property type="entry name" value="L-PSP family endoribonuclease"/>
    <property type="match status" value="1"/>
</dbReference>
<dbReference type="AlphaFoldDB" id="A0A2T2X9B0"/>
<dbReference type="EMBL" id="PXYT01000005">
    <property type="protein sequence ID" value="PSR31038.1"/>
    <property type="molecule type" value="Genomic_DNA"/>
</dbReference>
<dbReference type="Proteomes" id="UP000242699">
    <property type="component" value="Unassembled WGS sequence"/>
</dbReference>
<dbReference type="Gene3D" id="3.30.1330.40">
    <property type="entry name" value="RutC-like"/>
    <property type="match status" value="1"/>
</dbReference>
<evidence type="ECO:0000256" key="1">
    <source>
        <dbReference type="ARBA" id="ARBA00010552"/>
    </source>
</evidence>
<organism evidence="2 3">
    <name type="scientific">Sulfobacillus benefaciens</name>
    <dbReference type="NCBI Taxonomy" id="453960"/>
    <lineage>
        <taxon>Bacteria</taxon>
        <taxon>Bacillati</taxon>
        <taxon>Bacillota</taxon>
        <taxon>Clostridia</taxon>
        <taxon>Eubacteriales</taxon>
        <taxon>Clostridiales Family XVII. Incertae Sedis</taxon>
        <taxon>Sulfobacillus</taxon>
    </lineage>
</organism>
<reference evidence="2 3" key="1">
    <citation type="journal article" date="2014" name="BMC Genomics">
        <title>Comparison of environmental and isolate Sulfobacillus genomes reveals diverse carbon, sulfur, nitrogen, and hydrogen metabolisms.</title>
        <authorList>
            <person name="Justice N.B."/>
            <person name="Norman A."/>
            <person name="Brown C.T."/>
            <person name="Singh A."/>
            <person name="Thomas B.C."/>
            <person name="Banfield J.F."/>
        </authorList>
    </citation>
    <scope>NUCLEOTIDE SEQUENCE [LARGE SCALE GENOMIC DNA]</scope>
    <source>
        <strain evidence="2">AMDSBA1</strain>
    </source>
</reference>
<dbReference type="Pfam" id="PF01042">
    <property type="entry name" value="Ribonuc_L-PSP"/>
    <property type="match status" value="1"/>
</dbReference>
<dbReference type="CDD" id="cd00448">
    <property type="entry name" value="YjgF_YER057c_UK114_family"/>
    <property type="match status" value="1"/>
</dbReference>
<protein>
    <submittedName>
        <fullName evidence="2">Enamine deaminase RidA</fullName>
    </submittedName>
</protein>
<dbReference type="PANTHER" id="PTHR11803">
    <property type="entry name" value="2-IMINOBUTANOATE/2-IMINOPROPANOATE DEAMINASE RIDA"/>
    <property type="match status" value="1"/>
</dbReference>
<dbReference type="GO" id="GO:0019239">
    <property type="term" value="F:deaminase activity"/>
    <property type="evidence" value="ECO:0007669"/>
    <property type="project" value="TreeGrafter"/>
</dbReference>
<comment type="caution">
    <text evidence="2">The sequence shown here is derived from an EMBL/GenBank/DDBJ whole genome shotgun (WGS) entry which is preliminary data.</text>
</comment>
<dbReference type="InterPro" id="IPR006056">
    <property type="entry name" value="RidA"/>
</dbReference>
<name>A0A2T2X9B0_9FIRM</name>
<sequence length="143" mass="15461">MQRVFANKAPQPIAPFSHATWAGDFLFVTGQMPIDPVTNQYLDGGISEQTHQVMSNLHQVLAAAGLSFHDVVSVRAFLADMTDYNAFNQVYQTYFSPQNLPSRTCVGVNGLAGGAKVEVDLVAMRGETGGIMESPSLGERRGQ</sequence>
<dbReference type="GO" id="GO:0005829">
    <property type="term" value="C:cytosol"/>
    <property type="evidence" value="ECO:0007669"/>
    <property type="project" value="TreeGrafter"/>
</dbReference>
<dbReference type="NCBIfam" id="TIGR00004">
    <property type="entry name" value="Rid family detoxifying hydrolase"/>
    <property type="match status" value="1"/>
</dbReference>
<accession>A0A2T2X9B0</accession>
<comment type="similarity">
    <text evidence="1">Belongs to the RutC family.</text>
</comment>
<proteinExistence type="inferred from homology"/>
<dbReference type="InterPro" id="IPR035959">
    <property type="entry name" value="RutC-like_sf"/>
</dbReference>